<evidence type="ECO:0000313" key="3">
    <source>
        <dbReference type="Proteomes" id="UP000540989"/>
    </source>
</evidence>
<protein>
    <submittedName>
        <fullName evidence="2">Putative nucleic acid-binding protein</fullName>
    </submittedName>
</protein>
<evidence type="ECO:0000313" key="2">
    <source>
        <dbReference type="EMBL" id="MBB5055679.1"/>
    </source>
</evidence>
<organism evidence="2 3">
    <name type="scientific">Granulicella aggregans</name>
    <dbReference type="NCBI Taxonomy" id="474949"/>
    <lineage>
        <taxon>Bacteria</taxon>
        <taxon>Pseudomonadati</taxon>
        <taxon>Acidobacteriota</taxon>
        <taxon>Terriglobia</taxon>
        <taxon>Terriglobales</taxon>
        <taxon>Acidobacteriaceae</taxon>
        <taxon>Granulicella</taxon>
    </lineage>
</organism>
<evidence type="ECO:0000256" key="1">
    <source>
        <dbReference type="SAM" id="MobiDB-lite"/>
    </source>
</evidence>
<accession>A0A7W7Z9S2</accession>
<gene>
    <name evidence="2" type="ORF">HDF16_000348</name>
</gene>
<comment type="caution">
    <text evidence="2">The sequence shown here is derived from an EMBL/GenBank/DDBJ whole genome shotgun (WGS) entry which is preliminary data.</text>
</comment>
<dbReference type="Proteomes" id="UP000540989">
    <property type="component" value="Unassembled WGS sequence"/>
</dbReference>
<dbReference type="EMBL" id="JACHIP010000001">
    <property type="protein sequence ID" value="MBB5055679.1"/>
    <property type="molecule type" value="Genomic_DNA"/>
</dbReference>
<dbReference type="AlphaFoldDB" id="A0A7W7Z9S2"/>
<proteinExistence type="predicted"/>
<feature type="region of interest" description="Disordered" evidence="1">
    <location>
        <begin position="1"/>
        <end position="20"/>
    </location>
</feature>
<reference evidence="2 3" key="1">
    <citation type="submission" date="2020-08" db="EMBL/GenBank/DDBJ databases">
        <title>Genomic Encyclopedia of Type Strains, Phase IV (KMG-V): Genome sequencing to study the core and pangenomes of soil and plant-associated prokaryotes.</title>
        <authorList>
            <person name="Whitman W."/>
        </authorList>
    </citation>
    <scope>NUCLEOTIDE SEQUENCE [LARGE SCALE GENOMIC DNA]</scope>
    <source>
        <strain evidence="2 3">M8UP14</strain>
    </source>
</reference>
<sequence length="63" mass="6647">MLRRLRKPRLAPDPDDDEVNGTAIAAKAPLVVTGDRTLLSVSTFDGGRIVTVQEALLACVSGV</sequence>
<keyword evidence="3" id="KW-1185">Reference proteome</keyword>
<name>A0A7W7Z9S2_9BACT</name>